<dbReference type="AlphaFoldDB" id="A0A4Y2EUR1"/>
<reference evidence="2 3" key="1">
    <citation type="journal article" date="2019" name="Sci. Rep.">
        <title>Orb-weaving spider Araneus ventricosus genome elucidates the spidroin gene catalogue.</title>
        <authorList>
            <person name="Kono N."/>
            <person name="Nakamura H."/>
            <person name="Ohtoshi R."/>
            <person name="Moran D.A.P."/>
            <person name="Shinohara A."/>
            <person name="Yoshida Y."/>
            <person name="Fujiwara M."/>
            <person name="Mori M."/>
            <person name="Tomita M."/>
            <person name="Arakawa K."/>
        </authorList>
    </citation>
    <scope>NUCLEOTIDE SEQUENCE [LARGE SCALE GENOMIC DNA]</scope>
</reference>
<feature type="compositionally biased region" description="Polar residues" evidence="1">
    <location>
        <begin position="51"/>
        <end position="64"/>
    </location>
</feature>
<evidence type="ECO:0000313" key="2">
    <source>
        <dbReference type="EMBL" id="GBM32601.1"/>
    </source>
</evidence>
<organism evidence="2 3">
    <name type="scientific">Araneus ventricosus</name>
    <name type="common">Orbweaver spider</name>
    <name type="synonym">Epeira ventricosa</name>
    <dbReference type="NCBI Taxonomy" id="182803"/>
    <lineage>
        <taxon>Eukaryota</taxon>
        <taxon>Metazoa</taxon>
        <taxon>Ecdysozoa</taxon>
        <taxon>Arthropoda</taxon>
        <taxon>Chelicerata</taxon>
        <taxon>Arachnida</taxon>
        <taxon>Araneae</taxon>
        <taxon>Araneomorphae</taxon>
        <taxon>Entelegynae</taxon>
        <taxon>Araneoidea</taxon>
        <taxon>Araneidae</taxon>
        <taxon>Araneus</taxon>
    </lineage>
</organism>
<dbReference type="OrthoDB" id="118105at2759"/>
<gene>
    <name evidence="2" type="ORF">AVEN_195561_1</name>
</gene>
<name>A0A4Y2EUR1_ARAVE</name>
<dbReference type="Proteomes" id="UP000499080">
    <property type="component" value="Unassembled WGS sequence"/>
</dbReference>
<protein>
    <submittedName>
        <fullName evidence="2">Uncharacterized protein</fullName>
    </submittedName>
</protein>
<comment type="caution">
    <text evidence="2">The sequence shown here is derived from an EMBL/GenBank/DDBJ whole genome shotgun (WGS) entry which is preliminary data.</text>
</comment>
<accession>A0A4Y2EUR1</accession>
<proteinExistence type="predicted"/>
<evidence type="ECO:0000256" key="1">
    <source>
        <dbReference type="SAM" id="MobiDB-lite"/>
    </source>
</evidence>
<feature type="region of interest" description="Disordered" evidence="1">
    <location>
        <begin position="33"/>
        <end position="66"/>
    </location>
</feature>
<sequence>MRCQALLKYEGTPFISRKGRLRVSNNLSLDENISMGERASNDGNIPKKRQGISSLPTGENTPKQARQVVPYPLQKIKLDMSSHLPQYMDDKFTSKYRYPGCKSRSRIKRTKYNVYLCILENNFFLEFHSN</sequence>
<dbReference type="EMBL" id="BGPR01000712">
    <property type="protein sequence ID" value="GBM32601.1"/>
    <property type="molecule type" value="Genomic_DNA"/>
</dbReference>
<keyword evidence="3" id="KW-1185">Reference proteome</keyword>
<evidence type="ECO:0000313" key="3">
    <source>
        <dbReference type="Proteomes" id="UP000499080"/>
    </source>
</evidence>